<name>A0A7W8JXG8_9DEIO</name>
<dbReference type="InterPro" id="IPR013762">
    <property type="entry name" value="Integrase-like_cat_sf"/>
</dbReference>
<dbReference type="GO" id="GO:0015074">
    <property type="term" value="P:DNA integration"/>
    <property type="evidence" value="ECO:0007669"/>
    <property type="project" value="InterPro"/>
</dbReference>
<dbReference type="Pfam" id="PF00589">
    <property type="entry name" value="Phage_integrase"/>
    <property type="match status" value="1"/>
</dbReference>
<comment type="caution">
    <text evidence="4">The sequence shown here is derived from an EMBL/GenBank/DDBJ whole genome shotgun (WGS) entry which is preliminary data.</text>
</comment>
<feature type="domain" description="Tyr recombinase" evidence="3">
    <location>
        <begin position="1"/>
        <end position="109"/>
    </location>
</feature>
<dbReference type="AlphaFoldDB" id="A0A7W8JXG8"/>
<dbReference type="EMBL" id="JACHFL010000006">
    <property type="protein sequence ID" value="MBB5363536.1"/>
    <property type="molecule type" value="Genomic_DNA"/>
</dbReference>
<organism evidence="4 5">
    <name type="scientific">Deinococcus humi</name>
    <dbReference type="NCBI Taxonomy" id="662880"/>
    <lineage>
        <taxon>Bacteria</taxon>
        <taxon>Thermotogati</taxon>
        <taxon>Deinococcota</taxon>
        <taxon>Deinococci</taxon>
        <taxon>Deinococcales</taxon>
        <taxon>Deinococcaceae</taxon>
        <taxon>Deinococcus</taxon>
    </lineage>
</organism>
<evidence type="ECO:0000313" key="4">
    <source>
        <dbReference type="EMBL" id="MBB5363536.1"/>
    </source>
</evidence>
<keyword evidence="1" id="KW-0233">DNA recombination</keyword>
<dbReference type="InterPro" id="IPR002104">
    <property type="entry name" value="Integrase_catalytic"/>
</dbReference>
<keyword evidence="5" id="KW-1185">Reference proteome</keyword>
<feature type="region of interest" description="Disordered" evidence="2">
    <location>
        <begin position="1"/>
        <end position="36"/>
    </location>
</feature>
<dbReference type="GO" id="GO:0003677">
    <property type="term" value="F:DNA binding"/>
    <property type="evidence" value="ECO:0007669"/>
    <property type="project" value="InterPro"/>
</dbReference>
<reference evidence="4 5" key="1">
    <citation type="submission" date="2020-08" db="EMBL/GenBank/DDBJ databases">
        <title>Genomic Encyclopedia of Type Strains, Phase IV (KMG-IV): sequencing the most valuable type-strain genomes for metagenomic binning, comparative biology and taxonomic classification.</title>
        <authorList>
            <person name="Goeker M."/>
        </authorList>
    </citation>
    <scope>NUCLEOTIDE SEQUENCE [LARGE SCALE GENOMIC DNA]</scope>
    <source>
        <strain evidence="4 5">DSM 27939</strain>
    </source>
</reference>
<dbReference type="Gene3D" id="1.10.443.10">
    <property type="entry name" value="Intergrase catalytic core"/>
    <property type="match status" value="1"/>
</dbReference>
<dbReference type="SUPFAM" id="SSF56349">
    <property type="entry name" value="DNA breaking-rejoining enzymes"/>
    <property type="match status" value="1"/>
</dbReference>
<evidence type="ECO:0000256" key="1">
    <source>
        <dbReference type="ARBA" id="ARBA00023172"/>
    </source>
</evidence>
<evidence type="ECO:0000259" key="3">
    <source>
        <dbReference type="PROSITE" id="PS51898"/>
    </source>
</evidence>
<dbReference type="GO" id="GO:0006310">
    <property type="term" value="P:DNA recombination"/>
    <property type="evidence" value="ECO:0007669"/>
    <property type="project" value="UniProtKB-KW"/>
</dbReference>
<gene>
    <name evidence="4" type="ORF">HNQ08_002642</name>
</gene>
<dbReference type="Proteomes" id="UP000552709">
    <property type="component" value="Unassembled WGS sequence"/>
</dbReference>
<evidence type="ECO:0000313" key="5">
    <source>
        <dbReference type="Proteomes" id="UP000552709"/>
    </source>
</evidence>
<evidence type="ECO:0000256" key="2">
    <source>
        <dbReference type="SAM" id="MobiDB-lite"/>
    </source>
</evidence>
<dbReference type="PROSITE" id="PS51898">
    <property type="entry name" value="TYR_RECOMBINASE"/>
    <property type="match status" value="1"/>
</dbReference>
<proteinExistence type="predicted"/>
<dbReference type="RefSeq" id="WP_184132655.1">
    <property type="nucleotide sequence ID" value="NZ_JACHFL010000006.1"/>
</dbReference>
<dbReference type="InterPro" id="IPR011010">
    <property type="entry name" value="DNA_brk_join_enz"/>
</dbReference>
<protein>
    <submittedName>
        <fullName evidence="4">Integrase</fullName>
    </submittedName>
</protein>
<accession>A0A7W8JXG8</accession>
<sequence>MAFSRVLQRGPYSRRLERPGNGEGDFVFTRPDGAPPNPDSLRKLFLTLCDKAGVRTITIHGLRHTYVTLMADQGMSIDIVAKLVGHQNSAITRDVYRHLFEGKLEQAVRAMPALFKNGVGD</sequence>